<proteinExistence type="predicted"/>
<keyword evidence="1" id="KW-0418">Kinase</keyword>
<keyword evidence="1" id="KW-0808">Transferase</keyword>
<reference evidence="1" key="1">
    <citation type="submission" date="2019-08" db="EMBL/GenBank/DDBJ databases">
        <authorList>
            <person name="Kucharzyk K."/>
            <person name="Murdoch R.W."/>
            <person name="Higgins S."/>
            <person name="Loffler F."/>
        </authorList>
    </citation>
    <scope>NUCLEOTIDE SEQUENCE</scope>
</reference>
<dbReference type="AlphaFoldDB" id="A0A644W798"/>
<dbReference type="Pfam" id="PF13189">
    <property type="entry name" value="Cytidylate_kin2"/>
    <property type="match status" value="1"/>
</dbReference>
<dbReference type="EC" id="2.7.4.25" evidence="1"/>
<dbReference type="GO" id="GO:0016301">
    <property type="term" value="F:kinase activity"/>
    <property type="evidence" value="ECO:0007669"/>
    <property type="project" value="UniProtKB-KW"/>
</dbReference>
<dbReference type="EMBL" id="VSSQ01000667">
    <property type="protein sequence ID" value="MPL99448.1"/>
    <property type="molecule type" value="Genomic_DNA"/>
</dbReference>
<dbReference type="SUPFAM" id="SSF52540">
    <property type="entry name" value="P-loop containing nucleoside triphosphate hydrolases"/>
    <property type="match status" value="1"/>
</dbReference>
<evidence type="ECO:0000313" key="1">
    <source>
        <dbReference type="EMBL" id="MPL99448.1"/>
    </source>
</evidence>
<sequence>MKTSNPLIITISRQMGSGGAYIGQKLAKKLKIHYADREIIRKAAETLSIPEEDLELMDEKSQTWWDYIQLSSRYAADVYIPPVQKFAPTDLELYNAESEIIRQIATEASAVIIGRCGFHILEGHPGLLKILLVADKDFRMKRIMDLYSVSIKTAEKMIEESDKKRAAYIKKFTKKDWICGIHYHLCIDTGKIGIDRAYELILDYIGTGKKH</sequence>
<protein>
    <submittedName>
        <fullName evidence="1">Cytidylate kinase</fullName>
        <ecNumber evidence="1">2.7.4.25</ecNumber>
    </submittedName>
</protein>
<organism evidence="1">
    <name type="scientific">bioreactor metagenome</name>
    <dbReference type="NCBI Taxonomy" id="1076179"/>
    <lineage>
        <taxon>unclassified sequences</taxon>
        <taxon>metagenomes</taxon>
        <taxon>ecological metagenomes</taxon>
    </lineage>
</organism>
<gene>
    <name evidence="1" type="primary">cmk_23</name>
    <name evidence="1" type="ORF">SDC9_45666</name>
</gene>
<dbReference type="Gene3D" id="3.40.50.300">
    <property type="entry name" value="P-loop containing nucleotide triphosphate hydrolases"/>
    <property type="match status" value="1"/>
</dbReference>
<dbReference type="InterPro" id="IPR027417">
    <property type="entry name" value="P-loop_NTPase"/>
</dbReference>
<accession>A0A644W798</accession>
<comment type="caution">
    <text evidence="1">The sequence shown here is derived from an EMBL/GenBank/DDBJ whole genome shotgun (WGS) entry which is preliminary data.</text>
</comment>
<name>A0A644W798_9ZZZZ</name>